<dbReference type="Proteomes" id="UP000298030">
    <property type="component" value="Unassembled WGS sequence"/>
</dbReference>
<gene>
    <name evidence="2" type="ORF">FA13DRAFT_1721185</name>
</gene>
<keyword evidence="3" id="KW-1185">Reference proteome</keyword>
<evidence type="ECO:0000313" key="3">
    <source>
        <dbReference type="Proteomes" id="UP000298030"/>
    </source>
</evidence>
<dbReference type="OrthoDB" id="3063271at2759"/>
<comment type="caution">
    <text evidence="2">The sequence shown here is derived from an EMBL/GenBank/DDBJ whole genome shotgun (WGS) entry which is preliminary data.</text>
</comment>
<proteinExistence type="predicted"/>
<feature type="compositionally biased region" description="Acidic residues" evidence="1">
    <location>
        <begin position="364"/>
        <end position="375"/>
    </location>
</feature>
<feature type="region of interest" description="Disordered" evidence="1">
    <location>
        <begin position="294"/>
        <end position="375"/>
    </location>
</feature>
<feature type="compositionally biased region" description="Acidic residues" evidence="1">
    <location>
        <begin position="313"/>
        <end position="325"/>
    </location>
</feature>
<dbReference type="EMBL" id="QPFP01000356">
    <property type="protein sequence ID" value="TEB15430.1"/>
    <property type="molecule type" value="Genomic_DNA"/>
</dbReference>
<evidence type="ECO:0000256" key="1">
    <source>
        <dbReference type="SAM" id="MobiDB-lite"/>
    </source>
</evidence>
<feature type="region of interest" description="Disordered" evidence="1">
    <location>
        <begin position="27"/>
        <end position="53"/>
    </location>
</feature>
<protein>
    <submittedName>
        <fullName evidence="2">Uncharacterized protein</fullName>
    </submittedName>
</protein>
<reference evidence="2 3" key="1">
    <citation type="journal article" date="2019" name="Nat. Ecol. Evol.">
        <title>Megaphylogeny resolves global patterns of mushroom evolution.</title>
        <authorList>
            <person name="Varga T."/>
            <person name="Krizsan K."/>
            <person name="Foldi C."/>
            <person name="Dima B."/>
            <person name="Sanchez-Garcia M."/>
            <person name="Sanchez-Ramirez S."/>
            <person name="Szollosi G.J."/>
            <person name="Szarkandi J.G."/>
            <person name="Papp V."/>
            <person name="Albert L."/>
            <person name="Andreopoulos W."/>
            <person name="Angelini C."/>
            <person name="Antonin V."/>
            <person name="Barry K.W."/>
            <person name="Bougher N.L."/>
            <person name="Buchanan P."/>
            <person name="Buyck B."/>
            <person name="Bense V."/>
            <person name="Catcheside P."/>
            <person name="Chovatia M."/>
            <person name="Cooper J."/>
            <person name="Damon W."/>
            <person name="Desjardin D."/>
            <person name="Finy P."/>
            <person name="Geml J."/>
            <person name="Haridas S."/>
            <person name="Hughes K."/>
            <person name="Justo A."/>
            <person name="Karasinski D."/>
            <person name="Kautmanova I."/>
            <person name="Kiss B."/>
            <person name="Kocsube S."/>
            <person name="Kotiranta H."/>
            <person name="LaButti K.M."/>
            <person name="Lechner B.E."/>
            <person name="Liimatainen K."/>
            <person name="Lipzen A."/>
            <person name="Lukacs Z."/>
            <person name="Mihaltcheva S."/>
            <person name="Morgado L.N."/>
            <person name="Niskanen T."/>
            <person name="Noordeloos M.E."/>
            <person name="Ohm R.A."/>
            <person name="Ortiz-Santana B."/>
            <person name="Ovrebo C."/>
            <person name="Racz N."/>
            <person name="Riley R."/>
            <person name="Savchenko A."/>
            <person name="Shiryaev A."/>
            <person name="Soop K."/>
            <person name="Spirin V."/>
            <person name="Szebenyi C."/>
            <person name="Tomsovsky M."/>
            <person name="Tulloss R.E."/>
            <person name="Uehling J."/>
            <person name="Grigoriev I.V."/>
            <person name="Vagvolgyi C."/>
            <person name="Papp T."/>
            <person name="Martin F.M."/>
            <person name="Miettinen O."/>
            <person name="Hibbett D.S."/>
            <person name="Nagy L.G."/>
        </authorList>
    </citation>
    <scope>NUCLEOTIDE SEQUENCE [LARGE SCALE GENOMIC DNA]</scope>
    <source>
        <strain evidence="2 3">FP101781</strain>
    </source>
</reference>
<dbReference type="AlphaFoldDB" id="A0A4Y7S273"/>
<name>A0A4Y7S273_COPMI</name>
<accession>A0A4Y7S273</accession>
<evidence type="ECO:0000313" key="2">
    <source>
        <dbReference type="EMBL" id="TEB15430.1"/>
    </source>
</evidence>
<sequence>MNAAQEVEGLREQLAQKEELIQQIRNICNPSTGDASDDNQGSDASSDDADSTADALPMAVWDERDRVYRCVDCQGEIDGLVCFLCESEHIVPDDHPEYDSTRNDNQAMHEDRALAPRGGTPLLDVPETDLEDIPLSYNDAGNFIIGYDFYPAVNRIRRTPAPRGVACDEKGIVAWLNRDLMDEFAGPTIQDGDKWKVYLGRRVQLDSDDHDGTFFIEGTLEDALLYWNKNTARWVTLKEEGSDGKTWSTLPNPRVLNPLALEHKFWYRDEDGNHRYCKEDPATGEEVEILDNEYRSDESGTEEEDGFAVNAYDTDDDEEEEEEGAGDVAIDPTLEVGISFADAGEDDMEWEGPTSEASSYDSDFNFDSEATQDDV</sequence>
<organism evidence="2 3">
    <name type="scientific">Coprinellus micaceus</name>
    <name type="common">Glistening ink-cap mushroom</name>
    <name type="synonym">Coprinus micaceus</name>
    <dbReference type="NCBI Taxonomy" id="71717"/>
    <lineage>
        <taxon>Eukaryota</taxon>
        <taxon>Fungi</taxon>
        <taxon>Dikarya</taxon>
        <taxon>Basidiomycota</taxon>
        <taxon>Agaricomycotina</taxon>
        <taxon>Agaricomycetes</taxon>
        <taxon>Agaricomycetidae</taxon>
        <taxon>Agaricales</taxon>
        <taxon>Agaricineae</taxon>
        <taxon>Psathyrellaceae</taxon>
        <taxon>Coprinellus</taxon>
    </lineage>
</organism>